<protein>
    <submittedName>
        <fullName evidence="5">U32 family peptidase</fullName>
    </submittedName>
</protein>
<keyword evidence="6" id="KW-1185">Reference proteome</keyword>
<dbReference type="Gene3D" id="2.40.30.10">
    <property type="entry name" value="Translation factors"/>
    <property type="match status" value="1"/>
</dbReference>
<sequence>MKKTIELLAPAGDLARLKTAVRYGADAVYLGGKRFSLRSRASNFELEDIAEGVRFAREYGAHVHVTVNIIPHEDDFDGLDEYLRQLESIGVHAVIVASLTIVRRVKTVAPKLEVHLSTQMSSTNSQAVRFYQRLGADRVVLARECTMDQIRQICGHSEVPIETFIHGGMCVNYSGRCTLSNAMTLRDANRGGCAQSCRWRYHLYQGTQELSDDNLLFSMGSKDLMAADYVRDMIDAGVASLKIEGRMKSAYYIAVVVRAYRQLIDWLLEHPEEDAQPAILEARRELMRAENRPACLGFLAGIPGPQDHLYDNAPSRVTHDFLAQVLDYDSLRKQALIEVRNHFALGEALEAFGPHLENTTFVLETMTDEEGTAVEVANKPMQRCWINTPAVLHPYDLIRRKEQGR</sequence>
<dbReference type="Proteomes" id="UP000284178">
    <property type="component" value="Unassembled WGS sequence"/>
</dbReference>
<gene>
    <name evidence="5" type="ORF">DWY25_17230</name>
</gene>
<dbReference type="InterPro" id="IPR032525">
    <property type="entry name" value="Peptidase_U32_C"/>
</dbReference>
<name>A0A412FG69_9FIRM</name>
<evidence type="ECO:0000256" key="2">
    <source>
        <dbReference type="ARBA" id="ARBA00022801"/>
    </source>
</evidence>
<dbReference type="GO" id="GO:0006508">
    <property type="term" value="P:proteolysis"/>
    <property type="evidence" value="ECO:0007669"/>
    <property type="project" value="UniProtKB-KW"/>
</dbReference>
<dbReference type="PANTHER" id="PTHR30217">
    <property type="entry name" value="PEPTIDASE U32 FAMILY"/>
    <property type="match status" value="1"/>
</dbReference>
<dbReference type="Pfam" id="PF01136">
    <property type="entry name" value="Peptidase_U32"/>
    <property type="match status" value="1"/>
</dbReference>
<organism evidence="5 6">
    <name type="scientific">Holdemania filiformis</name>
    <dbReference type="NCBI Taxonomy" id="61171"/>
    <lineage>
        <taxon>Bacteria</taxon>
        <taxon>Bacillati</taxon>
        <taxon>Bacillota</taxon>
        <taxon>Erysipelotrichia</taxon>
        <taxon>Erysipelotrichales</taxon>
        <taxon>Erysipelotrichaceae</taxon>
        <taxon>Holdemania</taxon>
    </lineage>
</organism>
<feature type="domain" description="Peptidase family U32 C-terminal" evidence="4">
    <location>
        <begin position="318"/>
        <end position="399"/>
    </location>
</feature>
<dbReference type="Pfam" id="PF16325">
    <property type="entry name" value="Peptidase_U32_C"/>
    <property type="match status" value="1"/>
</dbReference>
<dbReference type="PANTHER" id="PTHR30217:SF6">
    <property type="entry name" value="TRNA HYDROXYLATION PROTEIN P"/>
    <property type="match status" value="1"/>
</dbReference>
<reference evidence="5 6" key="1">
    <citation type="submission" date="2018-08" db="EMBL/GenBank/DDBJ databases">
        <title>A genome reference for cultivated species of the human gut microbiota.</title>
        <authorList>
            <person name="Zou Y."/>
            <person name="Xue W."/>
            <person name="Luo G."/>
        </authorList>
    </citation>
    <scope>NUCLEOTIDE SEQUENCE [LARGE SCALE GENOMIC DNA]</scope>
    <source>
        <strain evidence="5 6">AF24-29</strain>
    </source>
</reference>
<dbReference type="SUPFAM" id="SSF51395">
    <property type="entry name" value="FMN-linked oxidoreductases"/>
    <property type="match status" value="1"/>
</dbReference>
<dbReference type="AlphaFoldDB" id="A0A412FG69"/>
<evidence type="ECO:0000256" key="1">
    <source>
        <dbReference type="ARBA" id="ARBA00022670"/>
    </source>
</evidence>
<dbReference type="GO" id="GO:0008233">
    <property type="term" value="F:peptidase activity"/>
    <property type="evidence" value="ECO:0007669"/>
    <property type="project" value="UniProtKB-KW"/>
</dbReference>
<dbReference type="RefSeq" id="WP_117896316.1">
    <property type="nucleotide sequence ID" value="NZ_CABJCV010000034.1"/>
</dbReference>
<evidence type="ECO:0000259" key="4">
    <source>
        <dbReference type="Pfam" id="PF16325"/>
    </source>
</evidence>
<dbReference type="GeneID" id="83017140"/>
<dbReference type="EMBL" id="QRUP01000034">
    <property type="protein sequence ID" value="RGR67106.1"/>
    <property type="molecule type" value="Genomic_DNA"/>
</dbReference>
<dbReference type="InterPro" id="IPR001539">
    <property type="entry name" value="Peptidase_U32"/>
</dbReference>
<evidence type="ECO:0000313" key="5">
    <source>
        <dbReference type="EMBL" id="RGR67106.1"/>
    </source>
</evidence>
<evidence type="ECO:0000256" key="3">
    <source>
        <dbReference type="ARBA" id="ARBA00038374"/>
    </source>
</evidence>
<proteinExistence type="inferred from homology"/>
<accession>A0A412FG69</accession>
<keyword evidence="1" id="KW-0645">Protease</keyword>
<dbReference type="InterPro" id="IPR051454">
    <property type="entry name" value="RNA/ubiquinone_mod_enzymes"/>
</dbReference>
<comment type="caution">
    <text evidence="5">The sequence shown here is derived from an EMBL/GenBank/DDBJ whole genome shotgun (WGS) entry which is preliminary data.</text>
</comment>
<evidence type="ECO:0000313" key="6">
    <source>
        <dbReference type="Proteomes" id="UP000284178"/>
    </source>
</evidence>
<keyword evidence="2" id="KW-0378">Hydrolase</keyword>
<comment type="similarity">
    <text evidence="3">Belongs to the peptidase U32 family.</text>
</comment>